<feature type="compositionally biased region" description="Polar residues" evidence="1">
    <location>
        <begin position="125"/>
        <end position="138"/>
    </location>
</feature>
<dbReference type="Proteomes" id="UP001066276">
    <property type="component" value="Chromosome 11"/>
</dbReference>
<feature type="region of interest" description="Disordered" evidence="1">
    <location>
        <begin position="66"/>
        <end position="92"/>
    </location>
</feature>
<dbReference type="EMBL" id="JANPWB010000015">
    <property type="protein sequence ID" value="KAJ1093124.1"/>
    <property type="molecule type" value="Genomic_DNA"/>
</dbReference>
<sequence length="153" mass="16864">MTYPDYTTEVQRKRTSHIKVNQLLCECNITYSLLFSARLRVVDEGKTQIFPSAEDAWTWLLGQSAPRRPSRGSLADQPQLKKTSGIKMRPSKAQLAEGQAKALIEATQLTSNQYAAFRDDKALDSASSLGRSSESTVPATLGPEVTPHIPDDL</sequence>
<evidence type="ECO:0000313" key="2">
    <source>
        <dbReference type="EMBL" id="KAJ1093124.1"/>
    </source>
</evidence>
<protein>
    <submittedName>
        <fullName evidence="2">Uncharacterized protein</fullName>
    </submittedName>
</protein>
<keyword evidence="3" id="KW-1185">Reference proteome</keyword>
<gene>
    <name evidence="2" type="ORF">NDU88_006233</name>
</gene>
<name>A0AAV7LRW8_PLEWA</name>
<evidence type="ECO:0000256" key="1">
    <source>
        <dbReference type="SAM" id="MobiDB-lite"/>
    </source>
</evidence>
<dbReference type="Gene3D" id="3.30.250.20">
    <property type="entry name" value="L1 transposable element, C-terminal domain"/>
    <property type="match status" value="1"/>
</dbReference>
<evidence type="ECO:0000313" key="3">
    <source>
        <dbReference type="Proteomes" id="UP001066276"/>
    </source>
</evidence>
<reference evidence="2" key="1">
    <citation type="journal article" date="2022" name="bioRxiv">
        <title>Sequencing and chromosome-scale assembly of the giantPleurodeles waltlgenome.</title>
        <authorList>
            <person name="Brown T."/>
            <person name="Elewa A."/>
            <person name="Iarovenko S."/>
            <person name="Subramanian E."/>
            <person name="Araus A.J."/>
            <person name="Petzold A."/>
            <person name="Susuki M."/>
            <person name="Suzuki K.-i.T."/>
            <person name="Hayashi T."/>
            <person name="Toyoda A."/>
            <person name="Oliveira C."/>
            <person name="Osipova E."/>
            <person name="Leigh N.D."/>
            <person name="Simon A."/>
            <person name="Yun M.H."/>
        </authorList>
    </citation>
    <scope>NUCLEOTIDE SEQUENCE</scope>
    <source>
        <strain evidence="2">20211129_DDA</strain>
        <tissue evidence="2">Liver</tissue>
    </source>
</reference>
<organism evidence="2 3">
    <name type="scientific">Pleurodeles waltl</name>
    <name type="common">Iberian ribbed newt</name>
    <dbReference type="NCBI Taxonomy" id="8319"/>
    <lineage>
        <taxon>Eukaryota</taxon>
        <taxon>Metazoa</taxon>
        <taxon>Chordata</taxon>
        <taxon>Craniata</taxon>
        <taxon>Vertebrata</taxon>
        <taxon>Euteleostomi</taxon>
        <taxon>Amphibia</taxon>
        <taxon>Batrachia</taxon>
        <taxon>Caudata</taxon>
        <taxon>Salamandroidea</taxon>
        <taxon>Salamandridae</taxon>
        <taxon>Pleurodelinae</taxon>
        <taxon>Pleurodeles</taxon>
    </lineage>
</organism>
<comment type="caution">
    <text evidence="2">The sequence shown here is derived from an EMBL/GenBank/DDBJ whole genome shotgun (WGS) entry which is preliminary data.</text>
</comment>
<proteinExistence type="predicted"/>
<dbReference type="InterPro" id="IPR042566">
    <property type="entry name" value="L1_C"/>
</dbReference>
<feature type="region of interest" description="Disordered" evidence="1">
    <location>
        <begin position="125"/>
        <end position="153"/>
    </location>
</feature>
<accession>A0AAV7LRW8</accession>
<dbReference type="AlphaFoldDB" id="A0AAV7LRW8"/>